<dbReference type="EMBL" id="GBEZ01010012">
    <property type="protein sequence ID" value="JAC75627.1"/>
    <property type="molecule type" value="Transcribed_RNA"/>
</dbReference>
<gene>
    <name evidence="1" type="ORF">TSPGSL018_22525</name>
</gene>
<evidence type="ECO:0000313" key="1">
    <source>
        <dbReference type="EMBL" id="JAC75627.1"/>
    </source>
</evidence>
<feature type="non-terminal residue" evidence="1">
    <location>
        <position position="1"/>
    </location>
</feature>
<reference evidence="1" key="1">
    <citation type="submission" date="2014-05" db="EMBL/GenBank/DDBJ databases">
        <title>The transcriptome of the halophilic microalga Tetraselmis sp. GSL018 isolated from the Great Salt Lake, Utah.</title>
        <authorList>
            <person name="Jinkerson R.E."/>
            <person name="D'Adamo S."/>
            <person name="Posewitz M.C."/>
        </authorList>
    </citation>
    <scope>NUCLEOTIDE SEQUENCE</scope>
    <source>
        <strain evidence="1">GSL018</strain>
    </source>
</reference>
<dbReference type="AlphaFoldDB" id="A0A061RS01"/>
<name>A0A061RS01_9CHLO</name>
<organism evidence="1">
    <name type="scientific">Tetraselmis sp. GSL018</name>
    <dbReference type="NCBI Taxonomy" id="582737"/>
    <lineage>
        <taxon>Eukaryota</taxon>
        <taxon>Viridiplantae</taxon>
        <taxon>Chlorophyta</taxon>
        <taxon>core chlorophytes</taxon>
        <taxon>Chlorodendrophyceae</taxon>
        <taxon>Chlorodendrales</taxon>
        <taxon>Chlorodendraceae</taxon>
        <taxon>Tetraselmis</taxon>
    </lineage>
</organism>
<accession>A0A061RS01</accession>
<sequence>CDRTPVRDCECCKTPLAVFFFRGQRQVLTEREREKIIGKFLFSSFMYICLNHIVNQNFRVCILVTCGCH</sequence>
<protein>
    <submittedName>
        <fullName evidence="1">Uncharacterized protein</fullName>
    </submittedName>
</protein>
<proteinExistence type="predicted"/>